<dbReference type="PANTHER" id="PTHR42928:SF5">
    <property type="entry name" value="BLR1237 PROTEIN"/>
    <property type="match status" value="1"/>
</dbReference>
<dbReference type="RefSeq" id="WP_114802817.1">
    <property type="nucleotide sequence ID" value="NZ_QQAV01000003.1"/>
</dbReference>
<reference evidence="2 3" key="1">
    <citation type="submission" date="2018-07" db="EMBL/GenBank/DDBJ databases">
        <title>Genomic Encyclopedia of Type Strains, Phase IV (KMG-IV): sequencing the most valuable type-strain genomes for metagenomic binning, comparative biology and taxonomic classification.</title>
        <authorList>
            <person name="Goeker M."/>
        </authorList>
    </citation>
    <scope>NUCLEOTIDE SEQUENCE [LARGE SCALE GENOMIC DNA]</scope>
    <source>
        <strain evidence="2 3">DSM 21352</strain>
    </source>
</reference>
<keyword evidence="2" id="KW-0675">Receptor</keyword>
<comment type="caution">
    <text evidence="2">The sequence shown here is derived from an EMBL/GenBank/DDBJ whole genome shotgun (WGS) entry which is preliminary data.</text>
</comment>
<dbReference type="PIRSF" id="PIRSF017082">
    <property type="entry name" value="YflP"/>
    <property type="match status" value="1"/>
</dbReference>
<dbReference type="Gene3D" id="3.40.190.150">
    <property type="entry name" value="Bordetella uptake gene, domain 1"/>
    <property type="match status" value="1"/>
</dbReference>
<dbReference type="OrthoDB" id="9150102at2"/>
<dbReference type="InterPro" id="IPR006311">
    <property type="entry name" value="TAT_signal"/>
</dbReference>
<proteinExistence type="inferred from homology"/>
<dbReference type="InterPro" id="IPR005064">
    <property type="entry name" value="BUG"/>
</dbReference>
<dbReference type="InterPro" id="IPR042100">
    <property type="entry name" value="Bug_dom1"/>
</dbReference>
<dbReference type="CDD" id="cd13579">
    <property type="entry name" value="PBP2_Bug_NagM"/>
    <property type="match status" value="1"/>
</dbReference>
<dbReference type="Gene3D" id="3.40.190.10">
    <property type="entry name" value="Periplasmic binding protein-like II"/>
    <property type="match status" value="1"/>
</dbReference>
<protein>
    <submittedName>
        <fullName evidence="2">Tripartite-type tricarboxylate transporter receptor subunit TctC</fullName>
    </submittedName>
</protein>
<dbReference type="AlphaFoldDB" id="A0A370FIW0"/>
<evidence type="ECO:0000256" key="1">
    <source>
        <dbReference type="ARBA" id="ARBA00006987"/>
    </source>
</evidence>
<organism evidence="2 3">
    <name type="scientific">Pseudacidovorax intermedius</name>
    <dbReference type="NCBI Taxonomy" id="433924"/>
    <lineage>
        <taxon>Bacteria</taxon>
        <taxon>Pseudomonadati</taxon>
        <taxon>Pseudomonadota</taxon>
        <taxon>Betaproteobacteria</taxon>
        <taxon>Burkholderiales</taxon>
        <taxon>Comamonadaceae</taxon>
        <taxon>Pseudacidovorax</taxon>
    </lineage>
</organism>
<evidence type="ECO:0000313" key="2">
    <source>
        <dbReference type="EMBL" id="RDI26271.1"/>
    </source>
</evidence>
<dbReference type="EMBL" id="QQAV01000003">
    <property type="protein sequence ID" value="RDI26271.1"/>
    <property type="molecule type" value="Genomic_DNA"/>
</dbReference>
<dbReference type="Pfam" id="PF03401">
    <property type="entry name" value="TctC"/>
    <property type="match status" value="1"/>
</dbReference>
<accession>A0A370FIW0</accession>
<comment type="similarity">
    <text evidence="1">Belongs to the UPF0065 (bug) family.</text>
</comment>
<dbReference type="SUPFAM" id="SSF53850">
    <property type="entry name" value="Periplasmic binding protein-like II"/>
    <property type="match status" value="1"/>
</dbReference>
<name>A0A370FIW0_9BURK</name>
<keyword evidence="3" id="KW-1185">Reference proteome</keyword>
<dbReference type="PROSITE" id="PS51318">
    <property type="entry name" value="TAT"/>
    <property type="match status" value="1"/>
</dbReference>
<evidence type="ECO:0000313" key="3">
    <source>
        <dbReference type="Proteomes" id="UP000255265"/>
    </source>
</evidence>
<dbReference type="PANTHER" id="PTHR42928">
    <property type="entry name" value="TRICARBOXYLATE-BINDING PROTEIN"/>
    <property type="match status" value="1"/>
</dbReference>
<gene>
    <name evidence="2" type="ORF">DFR41_103431</name>
</gene>
<sequence length="329" mass="34627">MTDRRQFTARLLGTVGAAAALPLWPRLASAQTPEVVRIVVGFPPGGSTDNVARRLAEKLRGAYAPTMLVDNRPGAGTQIAVGAVKEAAPDGGTVLLSPPAPFSVYPFTYRKLPYAPQDVVPVAMVCTFPFAFAVGPAVPASVRTLPDFIAWARAHPAQAAFGSPAAGSTPHLLGSLLGKMAGVDLTHVPYRGDGPGLQDLMGGQVAGYSTVLGSYLPQLRSGRLRLLAVSGSARSPFAPELPTYAEQGYALDNTEWFGLFVPARTPQSIIDRLATAARAAVVQPDYAQGLAEFGMSAQFLGPQELAAKLKADTDFWRVQVPRIGFTADS</sequence>
<dbReference type="Proteomes" id="UP000255265">
    <property type="component" value="Unassembled WGS sequence"/>
</dbReference>